<dbReference type="KEGG" id="sla:SERLADRAFT_439873"/>
<organism>
    <name type="scientific">Serpula lacrymans var. lacrymans (strain S7.9)</name>
    <name type="common">Dry rot fungus</name>
    <dbReference type="NCBI Taxonomy" id="578457"/>
    <lineage>
        <taxon>Eukaryota</taxon>
        <taxon>Fungi</taxon>
        <taxon>Dikarya</taxon>
        <taxon>Basidiomycota</taxon>
        <taxon>Agaricomycotina</taxon>
        <taxon>Agaricomycetes</taxon>
        <taxon>Agaricomycetidae</taxon>
        <taxon>Boletales</taxon>
        <taxon>Coniophorineae</taxon>
        <taxon>Serpulaceae</taxon>
        <taxon>Serpula</taxon>
    </lineage>
</organism>
<accession>F8P1V1</accession>
<dbReference type="RefSeq" id="XP_007320369.1">
    <property type="nucleotide sequence ID" value="XM_007320307.1"/>
</dbReference>
<dbReference type="OrthoDB" id="3253416at2759"/>
<sequence length="131" mass="14618">MALKIDGYITSDIGGLLKISGGRKSTQIKSEICDLIKTGLCNILQQERGYNDKDLPLMNYANYKKLVCDHGIELVGWTERKVVNPGQIQTTPALAYLLDALQNGTCFWKVLSEAEWENKRKERLTGAGEKA</sequence>
<dbReference type="AlphaFoldDB" id="F8P1V1"/>
<dbReference type="HOGENOM" id="CLU_1928871_0_0_1"/>
<dbReference type="EMBL" id="GL945436">
    <property type="protein sequence ID" value="EGO23129.1"/>
    <property type="molecule type" value="Genomic_DNA"/>
</dbReference>
<dbReference type="Proteomes" id="UP000008064">
    <property type="component" value="Unassembled WGS sequence"/>
</dbReference>
<gene>
    <name evidence="1" type="ORF">SERLADRAFT_439873</name>
</gene>
<proteinExistence type="predicted"/>
<reference evidence="1" key="1">
    <citation type="submission" date="2011-04" db="EMBL/GenBank/DDBJ databases">
        <title>Evolution of plant cell wall degrading machinery underlies the functional diversity of forest fungi.</title>
        <authorList>
            <consortium name="US DOE Joint Genome Institute (JGI-PGF)"/>
            <person name="Eastwood D.C."/>
            <person name="Floudas D."/>
            <person name="Binder M."/>
            <person name="Majcherczyk A."/>
            <person name="Schneider P."/>
            <person name="Aerts A."/>
            <person name="Asiegbu F.O."/>
            <person name="Baker S.E."/>
            <person name="Barry K."/>
            <person name="Bendiksby M."/>
            <person name="Blumentritt M."/>
            <person name="Coutinho P.M."/>
            <person name="Cullen D."/>
            <person name="Cullen D."/>
            <person name="Gathman A."/>
            <person name="Goodell B."/>
            <person name="Henrissat B."/>
            <person name="Ihrmark K."/>
            <person name="Kauserud H."/>
            <person name="Kohler A."/>
            <person name="LaButti K."/>
            <person name="Lapidus A."/>
            <person name="Lavin J.L."/>
            <person name="Lee Y.-H."/>
            <person name="Lindquist E."/>
            <person name="Lilly W."/>
            <person name="Lucas S."/>
            <person name="Morin E."/>
            <person name="Murat C."/>
            <person name="Oguiza J.A."/>
            <person name="Park J."/>
            <person name="Pisabarro A.G."/>
            <person name="Riley R."/>
            <person name="Rosling A."/>
            <person name="Salamov A."/>
            <person name="Schmidt O."/>
            <person name="Schmutz J."/>
            <person name="Skrede I."/>
            <person name="Stenlid J."/>
            <person name="Wiebenga A."/>
            <person name="Xie X."/>
            <person name="Kues U."/>
            <person name="Hibbett D.S."/>
            <person name="Hoffmeister D."/>
            <person name="Hogberg N."/>
            <person name="Martin F."/>
            <person name="Grigoriev I.V."/>
            <person name="Watkinson S.C."/>
        </authorList>
    </citation>
    <scope>NUCLEOTIDE SEQUENCE</scope>
    <source>
        <strain evidence="1">S7.9</strain>
    </source>
</reference>
<dbReference type="GeneID" id="18815268"/>
<protein>
    <submittedName>
        <fullName evidence="1">Uncharacterized protein</fullName>
    </submittedName>
</protein>
<name>F8P1V1_SERL9</name>
<evidence type="ECO:0000313" key="1">
    <source>
        <dbReference type="EMBL" id="EGO23129.1"/>
    </source>
</evidence>